<organism evidence="2 3">
    <name type="scientific">Parafannyhessea umbonata</name>
    <dbReference type="NCBI Taxonomy" id="604330"/>
    <lineage>
        <taxon>Bacteria</taxon>
        <taxon>Bacillati</taxon>
        <taxon>Actinomycetota</taxon>
        <taxon>Coriobacteriia</taxon>
        <taxon>Coriobacteriales</taxon>
        <taxon>Atopobiaceae</taxon>
        <taxon>Parafannyhessea</taxon>
    </lineage>
</organism>
<proteinExistence type="predicted"/>
<feature type="compositionally biased region" description="Polar residues" evidence="1">
    <location>
        <begin position="129"/>
        <end position="140"/>
    </location>
</feature>
<name>A0A7X9T8Z9_9ACTN</name>
<protein>
    <submittedName>
        <fullName evidence="2">Uncharacterized protein</fullName>
    </submittedName>
</protein>
<accession>A0A7X9T8Z9</accession>
<evidence type="ECO:0000313" key="3">
    <source>
        <dbReference type="Proteomes" id="UP000565613"/>
    </source>
</evidence>
<sequence>MSAKSGADVTGTDIGTFSRALRGLCSKTFRTQSGEDVPVLSRISGGHNGASAVYRDNLYACLVDGQVGGQSCTPTNISRSAKLPTYSTDVENRVGEQIEHSRWANMPELVGKSAHPIEVEIEEDKESYDSLSSYPSQYMENGSLDGEGAAPRPDDGAARQSDEPTPVGQEAEARPKDPDLEREAEAHAAEIRRVHLKLMKRARLVPQDMEIHAKYQGTETFKRIGEELRRNGNETGTRRHC</sequence>
<gene>
    <name evidence="2" type="ORF">HF885_01300</name>
</gene>
<dbReference type="AlphaFoldDB" id="A0A7X9T8Z9"/>
<feature type="region of interest" description="Disordered" evidence="1">
    <location>
        <begin position="124"/>
        <end position="182"/>
    </location>
</feature>
<dbReference type="EMBL" id="JABAGR010000001">
    <property type="protein sequence ID" value="NMF25081.1"/>
    <property type="molecule type" value="Genomic_DNA"/>
</dbReference>
<feature type="compositionally biased region" description="Basic and acidic residues" evidence="1">
    <location>
        <begin position="152"/>
        <end position="162"/>
    </location>
</feature>
<reference evidence="2 3" key="1">
    <citation type="submission" date="2020-04" db="EMBL/GenBank/DDBJ databases">
        <authorList>
            <person name="Hitch T.C.A."/>
            <person name="Wylensek D."/>
            <person name="Clavel T."/>
        </authorList>
    </citation>
    <scope>NUCLEOTIDE SEQUENCE [LARGE SCALE GENOMIC DNA]</scope>
    <source>
        <strain evidence="2 3">105184</strain>
    </source>
</reference>
<feature type="compositionally biased region" description="Basic and acidic residues" evidence="1">
    <location>
        <begin position="171"/>
        <end position="182"/>
    </location>
</feature>
<evidence type="ECO:0000313" key="2">
    <source>
        <dbReference type="EMBL" id="NMF25081.1"/>
    </source>
</evidence>
<evidence type="ECO:0000256" key="1">
    <source>
        <dbReference type="SAM" id="MobiDB-lite"/>
    </source>
</evidence>
<comment type="caution">
    <text evidence="2">The sequence shown here is derived from an EMBL/GenBank/DDBJ whole genome shotgun (WGS) entry which is preliminary data.</text>
</comment>
<dbReference type="Proteomes" id="UP000565613">
    <property type="component" value="Unassembled WGS sequence"/>
</dbReference>